<dbReference type="InterPro" id="IPR036291">
    <property type="entry name" value="NAD(P)-bd_dom_sf"/>
</dbReference>
<dbReference type="GO" id="GO:0000166">
    <property type="term" value="F:nucleotide binding"/>
    <property type="evidence" value="ECO:0007669"/>
    <property type="project" value="InterPro"/>
</dbReference>
<dbReference type="InterPro" id="IPR051450">
    <property type="entry name" value="Gfo/Idh/MocA_Oxidoreductases"/>
</dbReference>
<dbReference type="PANTHER" id="PTHR43377:SF1">
    <property type="entry name" value="BILIVERDIN REDUCTASE A"/>
    <property type="match status" value="1"/>
</dbReference>
<dbReference type="PATRIC" id="fig|442562.3.peg.1070"/>
<name>A0A017HSL2_9RHOB</name>
<comment type="caution">
    <text evidence="3">The sequence shown here is derived from an EMBL/GenBank/DDBJ whole genome shotgun (WGS) entry which is preliminary data.</text>
</comment>
<dbReference type="OrthoDB" id="7798185at2"/>
<dbReference type="Gene3D" id="3.40.50.720">
    <property type="entry name" value="NAD(P)-binding Rossmann-like Domain"/>
    <property type="match status" value="1"/>
</dbReference>
<dbReference type="PANTHER" id="PTHR43377">
    <property type="entry name" value="BILIVERDIN REDUCTASE A"/>
    <property type="match status" value="1"/>
</dbReference>
<dbReference type="EMBL" id="AOSK01000030">
    <property type="protein sequence ID" value="EYD77371.1"/>
    <property type="molecule type" value="Genomic_DNA"/>
</dbReference>
<dbReference type="SUPFAM" id="SSF55347">
    <property type="entry name" value="Glyceraldehyde-3-phosphate dehydrogenase-like, C-terminal domain"/>
    <property type="match status" value="1"/>
</dbReference>
<evidence type="ECO:0000259" key="2">
    <source>
        <dbReference type="Pfam" id="PF22725"/>
    </source>
</evidence>
<dbReference type="RefSeq" id="WP_037277890.1">
    <property type="nucleotide sequence ID" value="NZ_KK088543.1"/>
</dbReference>
<feature type="domain" description="GFO/IDH/MocA-like oxidoreductase" evidence="2">
    <location>
        <begin position="133"/>
        <end position="267"/>
    </location>
</feature>
<reference evidence="3 4" key="1">
    <citation type="submission" date="2013-02" db="EMBL/GenBank/DDBJ databases">
        <authorList>
            <person name="Fiebig A."/>
            <person name="Goeker M."/>
            <person name="Klenk H.-P.P."/>
        </authorList>
    </citation>
    <scope>NUCLEOTIDE SEQUENCE [LARGE SCALE GENOMIC DNA]</scope>
    <source>
        <strain evidence="3 4">DSM 19309</strain>
    </source>
</reference>
<dbReference type="Pfam" id="PF01408">
    <property type="entry name" value="GFO_IDH_MocA"/>
    <property type="match status" value="1"/>
</dbReference>
<dbReference type="AlphaFoldDB" id="A0A017HSL2"/>
<organism evidence="3 4">
    <name type="scientific">Rubellimicrobium mesophilum DSM 19309</name>
    <dbReference type="NCBI Taxonomy" id="442562"/>
    <lineage>
        <taxon>Bacteria</taxon>
        <taxon>Pseudomonadati</taxon>
        <taxon>Pseudomonadota</taxon>
        <taxon>Alphaproteobacteria</taxon>
        <taxon>Rhodobacterales</taxon>
        <taxon>Roseobacteraceae</taxon>
        <taxon>Rubellimicrobium</taxon>
    </lineage>
</organism>
<dbReference type="Gene3D" id="3.30.360.10">
    <property type="entry name" value="Dihydrodipicolinate Reductase, domain 2"/>
    <property type="match status" value="1"/>
</dbReference>
<dbReference type="HOGENOM" id="CLU_023194_1_3_5"/>
<gene>
    <name evidence="3" type="ORF">Rumeso_01078</name>
</gene>
<dbReference type="InterPro" id="IPR055170">
    <property type="entry name" value="GFO_IDH_MocA-like_dom"/>
</dbReference>
<evidence type="ECO:0000313" key="3">
    <source>
        <dbReference type="EMBL" id="EYD77371.1"/>
    </source>
</evidence>
<sequence>MTARIGVVGIGWWAVVMHIPTLQGCRDAEVVAICDLDEEKLRVAGDRFGIAARYRDLDRMLAQERLDGLVVATPHVAHAGPAVAGLEAGCHVLVEKPMATSVQDARAIAQAAERAGREVMVPTGLNFTRFSAKAAEWVRGGRIGQLRHVVAQMGSPLDDLMAGKPMAETADHLFRPPPSTWADPKRAGGYGWGQMSHALAWVAYVTDTGIEQLGCLDVKSPSGVDYYDAAMGRLSGGATLALSGASTVPKHVGMHTDVRLYGTEGMVSFSNLPARLELRRHDGADEAMPLTDFEGLYDGSLPVKAFARLCAGEEVENASNARNGLRVTAALDAMYRAAASGKVEATGVS</sequence>
<keyword evidence="4" id="KW-1185">Reference proteome</keyword>
<evidence type="ECO:0000313" key="4">
    <source>
        <dbReference type="Proteomes" id="UP000019666"/>
    </source>
</evidence>
<dbReference type="InterPro" id="IPR000683">
    <property type="entry name" value="Gfo/Idh/MocA-like_OxRdtase_N"/>
</dbReference>
<feature type="domain" description="Gfo/Idh/MocA-like oxidoreductase N-terminal" evidence="1">
    <location>
        <begin position="4"/>
        <end position="121"/>
    </location>
</feature>
<evidence type="ECO:0000259" key="1">
    <source>
        <dbReference type="Pfam" id="PF01408"/>
    </source>
</evidence>
<dbReference type="Proteomes" id="UP000019666">
    <property type="component" value="Unassembled WGS sequence"/>
</dbReference>
<protein>
    <submittedName>
        <fullName evidence="3">Oxidoreductase</fullName>
    </submittedName>
</protein>
<dbReference type="SUPFAM" id="SSF51735">
    <property type="entry name" value="NAD(P)-binding Rossmann-fold domains"/>
    <property type="match status" value="1"/>
</dbReference>
<accession>A0A017HSL2</accession>
<dbReference type="PROSITE" id="PS51257">
    <property type="entry name" value="PROKAR_LIPOPROTEIN"/>
    <property type="match status" value="1"/>
</dbReference>
<dbReference type="Pfam" id="PF22725">
    <property type="entry name" value="GFO_IDH_MocA_C3"/>
    <property type="match status" value="1"/>
</dbReference>
<dbReference type="STRING" id="442562.Rumeso_01078"/>
<proteinExistence type="predicted"/>